<reference evidence="8 9" key="1">
    <citation type="submission" date="2019-11" db="EMBL/GenBank/DDBJ databases">
        <title>Whole genome sequencing identifies a novel species of the genus Arsenicicoccus isolated from human blood.</title>
        <authorList>
            <person name="Jeong J.H."/>
            <person name="Kweon O.J."/>
            <person name="Kim H.R."/>
            <person name="Kim T.-H."/>
            <person name="Ha S.-M."/>
            <person name="Lee M.-K."/>
        </authorList>
    </citation>
    <scope>NUCLEOTIDE SEQUENCE [LARGE SCALE GENOMIC DNA]</scope>
    <source>
        <strain evidence="8 9">MKL-02</strain>
    </source>
</reference>
<accession>A0A6I3IMS6</accession>
<dbReference type="Gene3D" id="1.10.10.10">
    <property type="entry name" value="Winged helix-like DNA-binding domain superfamily/Winged helix DNA-binding domain"/>
    <property type="match status" value="1"/>
</dbReference>
<evidence type="ECO:0000256" key="1">
    <source>
        <dbReference type="ARBA" id="ARBA00009437"/>
    </source>
</evidence>
<keyword evidence="4" id="KW-0010">Activator</keyword>
<gene>
    <name evidence="8" type="ORF">GGG17_13400</name>
</gene>
<evidence type="ECO:0000256" key="3">
    <source>
        <dbReference type="ARBA" id="ARBA00023125"/>
    </source>
</evidence>
<evidence type="ECO:0000256" key="2">
    <source>
        <dbReference type="ARBA" id="ARBA00023015"/>
    </source>
</evidence>
<dbReference type="SUPFAM" id="SSF53850">
    <property type="entry name" value="Periplasmic binding protein-like II"/>
    <property type="match status" value="1"/>
</dbReference>
<dbReference type="InterPro" id="IPR036390">
    <property type="entry name" value="WH_DNA-bd_sf"/>
</dbReference>
<keyword evidence="3" id="KW-0238">DNA-binding</keyword>
<proteinExistence type="inferred from homology"/>
<organism evidence="8 9">
    <name type="scientific">Arsenicicoccus cauae</name>
    <dbReference type="NCBI Taxonomy" id="2663847"/>
    <lineage>
        <taxon>Bacteria</taxon>
        <taxon>Bacillati</taxon>
        <taxon>Actinomycetota</taxon>
        <taxon>Actinomycetes</taxon>
        <taxon>Micrococcales</taxon>
        <taxon>Intrasporangiaceae</taxon>
        <taxon>Arsenicicoccus</taxon>
    </lineage>
</organism>
<dbReference type="InterPro" id="IPR036388">
    <property type="entry name" value="WH-like_DNA-bd_sf"/>
</dbReference>
<dbReference type="PRINTS" id="PR00039">
    <property type="entry name" value="HTHLYSR"/>
</dbReference>
<dbReference type="CDD" id="cd08411">
    <property type="entry name" value="PBP2_OxyR"/>
    <property type="match status" value="1"/>
</dbReference>
<dbReference type="FunFam" id="1.10.10.10:FF:000001">
    <property type="entry name" value="LysR family transcriptional regulator"/>
    <property type="match status" value="1"/>
</dbReference>
<dbReference type="Proteomes" id="UP000431092">
    <property type="component" value="Unassembled WGS sequence"/>
</dbReference>
<dbReference type="GO" id="GO:0003700">
    <property type="term" value="F:DNA-binding transcription factor activity"/>
    <property type="evidence" value="ECO:0007669"/>
    <property type="project" value="InterPro"/>
</dbReference>
<dbReference type="AlphaFoldDB" id="A0A6I3IMS6"/>
<keyword evidence="9" id="KW-1185">Reference proteome</keyword>
<dbReference type="PANTHER" id="PTHR30346">
    <property type="entry name" value="TRANSCRIPTIONAL DUAL REGULATOR HCAR-RELATED"/>
    <property type="match status" value="1"/>
</dbReference>
<evidence type="ECO:0000256" key="6">
    <source>
        <dbReference type="ARBA" id="ARBA00040885"/>
    </source>
</evidence>
<dbReference type="Gene3D" id="3.40.190.10">
    <property type="entry name" value="Periplasmic binding protein-like II"/>
    <property type="match status" value="2"/>
</dbReference>
<keyword evidence="5" id="KW-0804">Transcription</keyword>
<dbReference type="Pfam" id="PF03466">
    <property type="entry name" value="LysR_substrate"/>
    <property type="match status" value="1"/>
</dbReference>
<protein>
    <recommendedName>
        <fullName evidence="6">Probable hydrogen peroxide-inducible genes activator</fullName>
    </recommendedName>
</protein>
<comment type="similarity">
    <text evidence="1">Belongs to the LysR transcriptional regulatory family.</text>
</comment>
<evidence type="ECO:0000256" key="4">
    <source>
        <dbReference type="ARBA" id="ARBA00023159"/>
    </source>
</evidence>
<feature type="domain" description="HTH lysR-type" evidence="7">
    <location>
        <begin position="1"/>
        <end position="58"/>
    </location>
</feature>
<evidence type="ECO:0000259" key="7">
    <source>
        <dbReference type="PROSITE" id="PS50931"/>
    </source>
</evidence>
<dbReference type="InterPro" id="IPR005119">
    <property type="entry name" value="LysR_subst-bd"/>
</dbReference>
<evidence type="ECO:0000256" key="5">
    <source>
        <dbReference type="ARBA" id="ARBA00023163"/>
    </source>
</evidence>
<dbReference type="RefSeq" id="WP_288797458.1">
    <property type="nucleotide sequence ID" value="NZ_WLVL01000040.1"/>
</dbReference>
<dbReference type="EMBL" id="WLVL01000040">
    <property type="protein sequence ID" value="MTB72945.1"/>
    <property type="molecule type" value="Genomic_DNA"/>
</dbReference>
<dbReference type="PANTHER" id="PTHR30346:SF26">
    <property type="entry name" value="HYDROGEN PEROXIDE-INDUCIBLE GENES ACTIVATOR"/>
    <property type="match status" value="1"/>
</dbReference>
<sequence length="302" mass="32710">MNLRDLEYLVALADHRHFGRAAAAAYVSQPTLSTQLKKLESELGVDLVERGTRQVLLTAAGERVVERARSILGQAQDIRDIARSARDPRAGRLRLGFFPTLGPYLLPHVVPALRERLPDVELLLTEAKTGELREQLHAGGLDAALIALPVIDEALHVRPLFREDFLLAVPRDHELAADDGRLAAGRLAGEDLLLLAEGHCLRDQALDICQTAGAREQSGFQATSLETLRHMVAAGVGTTLLPRLAVSPPSRNPDGVVLREFGGEAPHRDIAMVWRRSSVQAPLLDEVAEVLGALPAGLVTPL</sequence>
<keyword evidence="2" id="KW-0805">Transcription regulation</keyword>
<dbReference type="GO" id="GO:0032993">
    <property type="term" value="C:protein-DNA complex"/>
    <property type="evidence" value="ECO:0007669"/>
    <property type="project" value="TreeGrafter"/>
</dbReference>
<dbReference type="Pfam" id="PF00126">
    <property type="entry name" value="HTH_1"/>
    <property type="match status" value="1"/>
</dbReference>
<name>A0A6I3IMS6_9MICO</name>
<dbReference type="GO" id="GO:0003677">
    <property type="term" value="F:DNA binding"/>
    <property type="evidence" value="ECO:0007669"/>
    <property type="project" value="UniProtKB-KW"/>
</dbReference>
<evidence type="ECO:0000313" key="9">
    <source>
        <dbReference type="Proteomes" id="UP000431092"/>
    </source>
</evidence>
<comment type="caution">
    <text evidence="8">The sequence shown here is derived from an EMBL/GenBank/DDBJ whole genome shotgun (WGS) entry which is preliminary data.</text>
</comment>
<dbReference type="InterPro" id="IPR000847">
    <property type="entry name" value="LysR_HTH_N"/>
</dbReference>
<dbReference type="SUPFAM" id="SSF46785">
    <property type="entry name" value="Winged helix' DNA-binding domain"/>
    <property type="match status" value="1"/>
</dbReference>
<dbReference type="PROSITE" id="PS50931">
    <property type="entry name" value="HTH_LYSR"/>
    <property type="match status" value="1"/>
</dbReference>
<evidence type="ECO:0000313" key="8">
    <source>
        <dbReference type="EMBL" id="MTB72945.1"/>
    </source>
</evidence>